<feature type="domain" description="Response regulatory" evidence="2">
    <location>
        <begin position="10"/>
        <end position="129"/>
    </location>
</feature>
<dbReference type="PANTHER" id="PTHR43214">
    <property type="entry name" value="TWO-COMPONENT RESPONSE REGULATOR"/>
    <property type="match status" value="1"/>
</dbReference>
<dbReference type="InterPro" id="IPR016032">
    <property type="entry name" value="Sig_transdc_resp-reg_C-effctor"/>
</dbReference>
<dbReference type="Gene3D" id="3.40.50.2300">
    <property type="match status" value="1"/>
</dbReference>
<sequence>MSSDIGIGRRILLVEDDQLTRSLLAEMLESSGFVVATAPAAADARRAFRLLDPDALVLDVDLGPGPTGFDVADALLASSPHLAVLFLTNLPDSRFAGRDPDSLPPGVGYVRKEKLTSSGVLVEALDAVLRENSAAIPRDDLDPQRPMGGLSGTQIAVLRMVALGMSNEQISEARGTSSRAVRNVITRALALIGSTEDAEGSGRVAAARNYMLTAGIPLSEL</sequence>
<dbReference type="GO" id="GO:0003677">
    <property type="term" value="F:DNA binding"/>
    <property type="evidence" value="ECO:0007669"/>
    <property type="project" value="UniProtKB-KW"/>
</dbReference>
<dbReference type="GO" id="GO:0000160">
    <property type="term" value="P:phosphorelay signal transduction system"/>
    <property type="evidence" value="ECO:0007669"/>
    <property type="project" value="InterPro"/>
</dbReference>
<dbReference type="PROSITE" id="PS50110">
    <property type="entry name" value="RESPONSE_REGULATORY"/>
    <property type="match status" value="1"/>
</dbReference>
<proteinExistence type="predicted"/>
<dbReference type="CDD" id="cd00156">
    <property type="entry name" value="REC"/>
    <property type="match status" value="1"/>
</dbReference>
<dbReference type="EMBL" id="CAFBNF010000264">
    <property type="protein sequence ID" value="CAB4959219.1"/>
    <property type="molecule type" value="Genomic_DNA"/>
</dbReference>
<protein>
    <submittedName>
        <fullName evidence="3">Unannotated protein</fullName>
    </submittedName>
</protein>
<dbReference type="InterPro" id="IPR039420">
    <property type="entry name" value="WalR-like"/>
</dbReference>
<evidence type="ECO:0000256" key="1">
    <source>
        <dbReference type="ARBA" id="ARBA00023125"/>
    </source>
</evidence>
<dbReference type="GO" id="GO:0006355">
    <property type="term" value="P:regulation of DNA-templated transcription"/>
    <property type="evidence" value="ECO:0007669"/>
    <property type="project" value="InterPro"/>
</dbReference>
<dbReference type="SMART" id="SM00448">
    <property type="entry name" value="REC"/>
    <property type="match status" value="1"/>
</dbReference>
<dbReference type="InterPro" id="IPR000792">
    <property type="entry name" value="Tscrpt_reg_LuxR_C"/>
</dbReference>
<dbReference type="SMART" id="SM00421">
    <property type="entry name" value="HTH_LUXR"/>
    <property type="match status" value="1"/>
</dbReference>
<dbReference type="InterPro" id="IPR036388">
    <property type="entry name" value="WH-like_DNA-bd_sf"/>
</dbReference>
<organism evidence="3">
    <name type="scientific">freshwater metagenome</name>
    <dbReference type="NCBI Taxonomy" id="449393"/>
    <lineage>
        <taxon>unclassified sequences</taxon>
        <taxon>metagenomes</taxon>
        <taxon>ecological metagenomes</taxon>
    </lineage>
</organism>
<gene>
    <name evidence="3" type="ORF">UFOPK3773_01885</name>
</gene>
<dbReference type="InterPro" id="IPR011006">
    <property type="entry name" value="CheY-like_superfamily"/>
</dbReference>
<dbReference type="InterPro" id="IPR001789">
    <property type="entry name" value="Sig_transdc_resp-reg_receiver"/>
</dbReference>
<evidence type="ECO:0000259" key="2">
    <source>
        <dbReference type="PROSITE" id="PS50110"/>
    </source>
</evidence>
<dbReference type="SUPFAM" id="SSF52172">
    <property type="entry name" value="CheY-like"/>
    <property type="match status" value="1"/>
</dbReference>
<dbReference type="Pfam" id="PF00072">
    <property type="entry name" value="Response_reg"/>
    <property type="match status" value="1"/>
</dbReference>
<evidence type="ECO:0000313" key="3">
    <source>
        <dbReference type="EMBL" id="CAB4959219.1"/>
    </source>
</evidence>
<reference evidence="3" key="1">
    <citation type="submission" date="2020-05" db="EMBL/GenBank/DDBJ databases">
        <authorList>
            <person name="Chiriac C."/>
            <person name="Salcher M."/>
            <person name="Ghai R."/>
            <person name="Kavagutti S V."/>
        </authorList>
    </citation>
    <scope>NUCLEOTIDE SEQUENCE</scope>
</reference>
<dbReference type="Gene3D" id="1.10.10.10">
    <property type="entry name" value="Winged helix-like DNA-binding domain superfamily/Winged helix DNA-binding domain"/>
    <property type="match status" value="1"/>
</dbReference>
<dbReference type="AlphaFoldDB" id="A0A6J7KYD9"/>
<dbReference type="SUPFAM" id="SSF46894">
    <property type="entry name" value="C-terminal effector domain of the bipartite response regulators"/>
    <property type="match status" value="1"/>
</dbReference>
<name>A0A6J7KYD9_9ZZZZ</name>
<keyword evidence="1" id="KW-0238">DNA-binding</keyword>
<accession>A0A6J7KYD9</accession>